<proteinExistence type="predicted"/>
<gene>
    <name evidence="1" type="primary">npr2_9</name>
    <name evidence="1" type="ORF">EYF80_067732</name>
</gene>
<reference evidence="1 2" key="1">
    <citation type="submission" date="2019-03" db="EMBL/GenBank/DDBJ databases">
        <title>First draft genome of Liparis tanakae, snailfish: a comprehensive survey of snailfish specific genes.</title>
        <authorList>
            <person name="Kim W."/>
            <person name="Song I."/>
            <person name="Jeong J.-H."/>
            <person name="Kim D."/>
            <person name="Kim S."/>
            <person name="Ryu S."/>
            <person name="Song J.Y."/>
            <person name="Lee S.K."/>
        </authorList>
    </citation>
    <scope>NUCLEOTIDE SEQUENCE [LARGE SCALE GENOMIC DNA]</scope>
    <source>
        <tissue evidence="1">Muscle</tissue>
    </source>
</reference>
<dbReference type="Proteomes" id="UP000314294">
    <property type="component" value="Unassembled WGS sequence"/>
</dbReference>
<organism evidence="1 2">
    <name type="scientific">Liparis tanakae</name>
    <name type="common">Tanaka's snailfish</name>
    <dbReference type="NCBI Taxonomy" id="230148"/>
    <lineage>
        <taxon>Eukaryota</taxon>
        <taxon>Metazoa</taxon>
        <taxon>Chordata</taxon>
        <taxon>Craniata</taxon>
        <taxon>Vertebrata</taxon>
        <taxon>Euteleostomi</taxon>
        <taxon>Actinopterygii</taxon>
        <taxon>Neopterygii</taxon>
        <taxon>Teleostei</taxon>
        <taxon>Neoteleostei</taxon>
        <taxon>Acanthomorphata</taxon>
        <taxon>Eupercaria</taxon>
        <taxon>Perciformes</taxon>
        <taxon>Cottioidei</taxon>
        <taxon>Cottales</taxon>
        <taxon>Liparidae</taxon>
        <taxon>Liparis</taxon>
    </lineage>
</organism>
<dbReference type="EMBL" id="SRLO01023954">
    <property type="protein sequence ID" value="TNN22154.1"/>
    <property type="molecule type" value="Genomic_DNA"/>
</dbReference>
<name>A0A4Z2E071_9TELE</name>
<dbReference type="AlphaFoldDB" id="A0A4Z2E071"/>
<evidence type="ECO:0000313" key="1">
    <source>
        <dbReference type="EMBL" id="TNN22154.1"/>
    </source>
</evidence>
<accession>A0A4Z2E071</accession>
<keyword evidence="2" id="KW-1185">Reference proteome</keyword>
<dbReference type="OrthoDB" id="1890790at2759"/>
<sequence length="120" mass="13622">MFFSPKTTFTATNNSLHVHLDEGRRLEAPPRFLTRRAWAAGWSGVGGDAVRGAAEVSVVYLCGPLDTFLNIMKLFQREISDPENYAIFYLDVFAESLTERRPWRNSDPDWADPISVFKVP</sequence>
<protein>
    <submittedName>
        <fullName evidence="1">Atrial natriuretic peptide receptor 2</fullName>
    </submittedName>
</protein>
<comment type="caution">
    <text evidence="1">The sequence shown here is derived from an EMBL/GenBank/DDBJ whole genome shotgun (WGS) entry which is preliminary data.</text>
</comment>
<dbReference type="Gene3D" id="3.40.50.2300">
    <property type="match status" value="1"/>
</dbReference>
<keyword evidence="1" id="KW-0675">Receptor</keyword>
<evidence type="ECO:0000313" key="2">
    <source>
        <dbReference type="Proteomes" id="UP000314294"/>
    </source>
</evidence>